<keyword evidence="2" id="KW-1185">Reference proteome</keyword>
<sequence length="264" mass="29643">MDKVLCFEIGEHTIQVLTGSDRIASWFETAFRTPLSRPAVAERADLIVSVEEGYGRPFENFDVGISRTSDAIEYRRSDYLIRADQSYATATLSIYDEIALKHAIMNLYSAFLVQTESGLLVHSSCVVDGDKAFLFSGYSGVGKSTVALLSRPRRLLSNEATIVKICDGGAFAINSFPFRSEEGLFTDGQYPLEAIHLLHQSPNVVRLPLSPSAALLQLMDKVFFWPHDPAETAKVLKMMTRLVRHVRTYQLFFQKNDSFWSEIS</sequence>
<dbReference type="InterPro" id="IPR027417">
    <property type="entry name" value="P-loop_NTPase"/>
</dbReference>
<dbReference type="SUPFAM" id="SSF53795">
    <property type="entry name" value="PEP carboxykinase-like"/>
    <property type="match status" value="1"/>
</dbReference>
<evidence type="ECO:0008006" key="3">
    <source>
        <dbReference type="Google" id="ProtNLM"/>
    </source>
</evidence>
<protein>
    <recommendedName>
        <fullName evidence="3">HPr kinase</fullName>
    </recommendedName>
</protein>
<evidence type="ECO:0000313" key="2">
    <source>
        <dbReference type="Proteomes" id="UP001164761"/>
    </source>
</evidence>
<evidence type="ECO:0000313" key="1">
    <source>
        <dbReference type="EMBL" id="WAH39880.1"/>
    </source>
</evidence>
<organism evidence="1 2">
    <name type="scientific">Alicyclobacillus fastidiosus</name>
    <dbReference type="NCBI Taxonomy" id="392011"/>
    <lineage>
        <taxon>Bacteria</taxon>
        <taxon>Bacillati</taxon>
        <taxon>Bacillota</taxon>
        <taxon>Bacilli</taxon>
        <taxon>Bacillales</taxon>
        <taxon>Alicyclobacillaceae</taxon>
        <taxon>Alicyclobacillus</taxon>
    </lineage>
</organism>
<accession>A0ABY6ZAW4</accession>
<dbReference type="Gene3D" id="3.40.50.300">
    <property type="entry name" value="P-loop containing nucleotide triphosphate hydrolases"/>
    <property type="match status" value="1"/>
</dbReference>
<dbReference type="EMBL" id="CP104067">
    <property type="protein sequence ID" value="WAH39880.1"/>
    <property type="molecule type" value="Genomic_DNA"/>
</dbReference>
<gene>
    <name evidence="1" type="ORF">NZD89_15890</name>
</gene>
<reference evidence="1" key="1">
    <citation type="submission" date="2022-08" db="EMBL/GenBank/DDBJ databases">
        <title>Alicyclobacillus fastidiosus DSM 17978, complete genome.</title>
        <authorList>
            <person name="Wang Q."/>
            <person name="Cai R."/>
            <person name="Wang Z."/>
        </authorList>
    </citation>
    <scope>NUCLEOTIDE SEQUENCE</scope>
    <source>
        <strain evidence="1">DSM 17978</strain>
    </source>
</reference>
<name>A0ABY6ZAW4_9BACL</name>
<dbReference type="Proteomes" id="UP001164761">
    <property type="component" value="Chromosome"/>
</dbReference>
<dbReference type="RefSeq" id="WP_268003778.1">
    <property type="nucleotide sequence ID" value="NZ_CP104067.1"/>
</dbReference>
<proteinExistence type="predicted"/>